<dbReference type="Pfam" id="PF07690">
    <property type="entry name" value="MFS_1"/>
    <property type="match status" value="1"/>
</dbReference>
<feature type="transmembrane region" description="Helical" evidence="6">
    <location>
        <begin position="71"/>
        <end position="94"/>
    </location>
</feature>
<sequence>MVDTVEQVQKATSSSDALAPDTGRPLTRAEKIRFGVGFCLFSVLWMTAGTSGSQVLLPQRFTDLGIGVPEAILGTMNSVGCVFALVSNVIFGALSDMSHSRLGKRTPWVVAGGIVTALGYLYTAQAVTIPTIVAGWCLVQVGVNMMIAPAVAVLSDRIPESTRGTFSAFYGGGSIVGQSLGTLIGARFIGHMQVGFILGICLFAVTGILTVIIWPREHSAVESAAATAARNGKGNQKQGLWHRLRVSFTPPTKGSRDFYLALGGRLFMMIGSSMVATYQLYILQKYCGLSVAESASTISTMSVISMVVTFLASIISGPISDKLRRRKAIVAVSSCILALGIALPWVFPTAVGMMCYAGIAGLGNGIYTSVDQALNVDVLPNKNEAGKDLGILNLANTLGQVIAPVLVSVLVIRAGYVFIFPVAIVMVLIGAAVIMLIRSVK</sequence>
<evidence type="ECO:0000256" key="2">
    <source>
        <dbReference type="ARBA" id="ARBA00022692"/>
    </source>
</evidence>
<dbReference type="PROSITE" id="PS50850">
    <property type="entry name" value="MFS"/>
    <property type="match status" value="1"/>
</dbReference>
<dbReference type="PANTHER" id="PTHR23528:SF1">
    <property type="entry name" value="MAJOR FACILITATOR SUPERFAMILY (MFS) PROFILE DOMAIN-CONTAINING PROTEIN"/>
    <property type="match status" value="1"/>
</dbReference>
<feature type="transmembrane region" description="Helical" evidence="6">
    <location>
        <begin position="106"/>
        <end position="123"/>
    </location>
</feature>
<dbReference type="InterPro" id="IPR036259">
    <property type="entry name" value="MFS_trans_sf"/>
</dbReference>
<feature type="transmembrane region" description="Helical" evidence="6">
    <location>
        <begin position="328"/>
        <end position="347"/>
    </location>
</feature>
<feature type="region of interest" description="Disordered" evidence="5">
    <location>
        <begin position="1"/>
        <end position="22"/>
    </location>
</feature>
<evidence type="ECO:0000256" key="6">
    <source>
        <dbReference type="SAM" id="Phobius"/>
    </source>
</evidence>
<feature type="transmembrane region" description="Helical" evidence="6">
    <location>
        <begin position="166"/>
        <end position="189"/>
    </location>
</feature>
<feature type="transmembrane region" description="Helical" evidence="6">
    <location>
        <begin position="294"/>
        <end position="316"/>
    </location>
</feature>
<comment type="subcellular location">
    <subcellularLocation>
        <location evidence="1">Cell membrane</location>
        <topology evidence="1">Multi-pass membrane protein</topology>
    </subcellularLocation>
</comment>
<dbReference type="PATRIC" id="fig|1684.4.peg.1620"/>
<dbReference type="InterPro" id="IPR020846">
    <property type="entry name" value="MFS_dom"/>
</dbReference>
<dbReference type="RefSeq" id="WP_045924972.1">
    <property type="nucleotide sequence ID" value="NZ_KQ033885.1"/>
</dbReference>
<accession>A0A0F4KW03</accession>
<dbReference type="PANTHER" id="PTHR23528">
    <property type="match status" value="1"/>
</dbReference>
<keyword evidence="3 6" id="KW-1133">Transmembrane helix</keyword>
<keyword evidence="4 6" id="KW-0472">Membrane</keyword>
<dbReference type="SUPFAM" id="SSF103473">
    <property type="entry name" value="MFS general substrate transporter"/>
    <property type="match status" value="1"/>
</dbReference>
<gene>
    <name evidence="8" type="ORF">JF70_15490</name>
</gene>
<keyword evidence="9" id="KW-1185">Reference proteome</keyword>
<evidence type="ECO:0000256" key="5">
    <source>
        <dbReference type="SAM" id="MobiDB-lite"/>
    </source>
</evidence>
<dbReference type="InterPro" id="IPR011701">
    <property type="entry name" value="MFS"/>
</dbReference>
<dbReference type="AlphaFoldDB" id="A0A0F4KW03"/>
<protein>
    <submittedName>
        <fullName evidence="8">MFS-type transporter</fullName>
    </submittedName>
</protein>
<feature type="transmembrane region" description="Helical" evidence="6">
    <location>
        <begin position="129"/>
        <end position="154"/>
    </location>
</feature>
<evidence type="ECO:0000256" key="3">
    <source>
        <dbReference type="ARBA" id="ARBA00022989"/>
    </source>
</evidence>
<keyword evidence="2 6" id="KW-0812">Transmembrane</keyword>
<evidence type="ECO:0000313" key="8">
    <source>
        <dbReference type="EMBL" id="KJY50832.1"/>
    </source>
</evidence>
<dbReference type="EMBL" id="JWMF01000007">
    <property type="protein sequence ID" value="KJY50832.1"/>
    <property type="molecule type" value="Genomic_DNA"/>
</dbReference>
<organism evidence="8 9">
    <name type="scientific">Bifidobacterium mellis</name>
    <dbReference type="NCBI Taxonomy" id="1293823"/>
    <lineage>
        <taxon>Bacteria</taxon>
        <taxon>Bacillati</taxon>
        <taxon>Actinomycetota</taxon>
        <taxon>Actinomycetes</taxon>
        <taxon>Bifidobacteriales</taxon>
        <taxon>Bifidobacteriaceae</taxon>
        <taxon>Bifidobacterium</taxon>
    </lineage>
</organism>
<name>A0A0F4KW03_9BIFI</name>
<feature type="compositionally biased region" description="Polar residues" evidence="5">
    <location>
        <begin position="1"/>
        <end position="16"/>
    </location>
</feature>
<feature type="domain" description="Major facilitator superfamily (MFS) profile" evidence="7">
    <location>
        <begin position="1"/>
        <end position="441"/>
    </location>
</feature>
<dbReference type="GO" id="GO:0005886">
    <property type="term" value="C:plasma membrane"/>
    <property type="evidence" value="ECO:0007669"/>
    <property type="project" value="UniProtKB-SubCell"/>
</dbReference>
<dbReference type="OrthoDB" id="7584869at2"/>
<feature type="transmembrane region" description="Helical" evidence="6">
    <location>
        <begin position="258"/>
        <end position="282"/>
    </location>
</feature>
<dbReference type="GO" id="GO:0022857">
    <property type="term" value="F:transmembrane transporter activity"/>
    <property type="evidence" value="ECO:0007669"/>
    <property type="project" value="InterPro"/>
</dbReference>
<evidence type="ECO:0000313" key="9">
    <source>
        <dbReference type="Proteomes" id="UP000033567"/>
    </source>
</evidence>
<reference evidence="8 9" key="1">
    <citation type="submission" date="2014-12" db="EMBL/GenBank/DDBJ databases">
        <title>Comparative genomics of the lactic acid bacteria isolated from the honey bee gut.</title>
        <authorList>
            <person name="Ellegaard K.M."/>
            <person name="Tamarit D."/>
            <person name="Javelind E."/>
            <person name="Olofsson T."/>
            <person name="Andersson S.G."/>
            <person name="Vasquez A."/>
        </authorList>
    </citation>
    <scope>NUCLEOTIDE SEQUENCE [LARGE SCALE GENOMIC DNA]</scope>
    <source>
        <strain evidence="8 9">Bin7</strain>
    </source>
</reference>
<dbReference type="Proteomes" id="UP000033567">
    <property type="component" value="Unassembled WGS sequence"/>
</dbReference>
<feature type="transmembrane region" description="Helical" evidence="6">
    <location>
        <begin position="32"/>
        <end position="51"/>
    </location>
</feature>
<feature type="transmembrane region" description="Helical" evidence="6">
    <location>
        <begin position="391"/>
        <end position="412"/>
    </location>
</feature>
<feature type="transmembrane region" description="Helical" evidence="6">
    <location>
        <begin position="418"/>
        <end position="437"/>
    </location>
</feature>
<feature type="transmembrane region" description="Helical" evidence="6">
    <location>
        <begin position="195"/>
        <end position="214"/>
    </location>
</feature>
<evidence type="ECO:0000259" key="7">
    <source>
        <dbReference type="PROSITE" id="PS50850"/>
    </source>
</evidence>
<evidence type="ECO:0000256" key="4">
    <source>
        <dbReference type="ARBA" id="ARBA00023136"/>
    </source>
</evidence>
<comment type="caution">
    <text evidence="8">The sequence shown here is derived from an EMBL/GenBank/DDBJ whole genome shotgun (WGS) entry which is preliminary data.</text>
</comment>
<proteinExistence type="predicted"/>
<evidence type="ECO:0000256" key="1">
    <source>
        <dbReference type="ARBA" id="ARBA00004651"/>
    </source>
</evidence>
<dbReference type="Gene3D" id="1.20.1250.20">
    <property type="entry name" value="MFS general substrate transporter like domains"/>
    <property type="match status" value="2"/>
</dbReference>